<feature type="non-terminal residue" evidence="1">
    <location>
        <position position="1"/>
    </location>
</feature>
<sequence length="262" mass="27760">ALLFDCDGVLVETEELHRLAYNEAFAAFGLETGGAPVEWSVAYYDVLQNTVGGGKPKMKFHFTETVKEWPAVRGMGGRPTPADEAAGMALVDELQDYKTECYKRLVTSAVPRPGVLELMDDAIATEGLAVGICSASTRGGFEKVVDAVVGQSRLAQLDCVIAGDDVANKKPDPEIYDLAATRLGVDRGACVVVEDSLVGLRAAKAAGMRCVVTYTASTAREDFYAEGADAKLPDMSAGVDATMLFADGKPRAELLADLRDAA</sequence>
<dbReference type="eggNOG" id="KOG2914">
    <property type="taxonomic scope" value="Eukaryota"/>
</dbReference>
<dbReference type="PANTHER" id="PTHR42896">
    <property type="entry name" value="XYLULOSE-1,5-BISPHOSPHATE (XUBP) PHOSPHATASE"/>
    <property type="match status" value="1"/>
</dbReference>
<name>F0Y3E9_AURAN</name>
<dbReference type="SFLD" id="SFLDG01129">
    <property type="entry name" value="C1.5:_HAD__Beta-PGM__Phosphata"/>
    <property type="match status" value="1"/>
</dbReference>
<gene>
    <name evidence="1" type="ORF">AURANDRAFT_22870</name>
</gene>
<dbReference type="InterPro" id="IPR036412">
    <property type="entry name" value="HAD-like_sf"/>
</dbReference>
<dbReference type="SFLD" id="SFLDS00003">
    <property type="entry name" value="Haloacid_Dehalogenase"/>
    <property type="match status" value="1"/>
</dbReference>
<dbReference type="InterPro" id="IPR006439">
    <property type="entry name" value="HAD-SF_hydro_IA"/>
</dbReference>
<dbReference type="InParanoid" id="F0Y3E9"/>
<dbReference type="OMA" id="HRTAYND"/>
<evidence type="ECO:0000313" key="1">
    <source>
        <dbReference type="EMBL" id="EGB10249.1"/>
    </source>
</evidence>
<dbReference type="EMBL" id="GL833124">
    <property type="protein sequence ID" value="EGB10249.1"/>
    <property type="molecule type" value="Genomic_DNA"/>
</dbReference>
<dbReference type="KEGG" id="aaf:AURANDRAFT_22870"/>
<keyword evidence="2" id="KW-1185">Reference proteome</keyword>
<dbReference type="OrthoDB" id="40579at2759"/>
<proteinExistence type="predicted"/>
<dbReference type="InterPro" id="IPR044999">
    <property type="entry name" value="CbbY-like"/>
</dbReference>
<dbReference type="Gene3D" id="1.10.150.240">
    <property type="entry name" value="Putative phosphatase, domain 2"/>
    <property type="match status" value="1"/>
</dbReference>
<evidence type="ECO:0000313" key="2">
    <source>
        <dbReference type="Proteomes" id="UP000002729"/>
    </source>
</evidence>
<dbReference type="InterPro" id="IPR023214">
    <property type="entry name" value="HAD_sf"/>
</dbReference>
<dbReference type="NCBIfam" id="TIGR01509">
    <property type="entry name" value="HAD-SF-IA-v3"/>
    <property type="match status" value="1"/>
</dbReference>
<dbReference type="AlphaFoldDB" id="F0Y3E9"/>
<dbReference type="PANTHER" id="PTHR42896:SF4">
    <property type="entry name" value="OS08G0485900 PROTEIN"/>
    <property type="match status" value="1"/>
</dbReference>
<dbReference type="Pfam" id="PF00702">
    <property type="entry name" value="Hydrolase"/>
    <property type="match status" value="1"/>
</dbReference>
<organism evidence="2">
    <name type="scientific">Aureococcus anophagefferens</name>
    <name type="common">Harmful bloom alga</name>
    <dbReference type="NCBI Taxonomy" id="44056"/>
    <lineage>
        <taxon>Eukaryota</taxon>
        <taxon>Sar</taxon>
        <taxon>Stramenopiles</taxon>
        <taxon>Ochrophyta</taxon>
        <taxon>Pelagophyceae</taxon>
        <taxon>Pelagomonadales</taxon>
        <taxon>Pelagomonadaceae</taxon>
        <taxon>Aureococcus</taxon>
    </lineage>
</organism>
<dbReference type="GO" id="GO:0016787">
    <property type="term" value="F:hydrolase activity"/>
    <property type="evidence" value="ECO:0007669"/>
    <property type="project" value="InterPro"/>
</dbReference>
<dbReference type="RefSeq" id="XP_009035064.1">
    <property type="nucleotide sequence ID" value="XM_009036816.1"/>
</dbReference>
<reference evidence="1 2" key="1">
    <citation type="journal article" date="2011" name="Proc. Natl. Acad. Sci. U.S.A.">
        <title>Niche of harmful alga Aureococcus anophagefferens revealed through ecogenomics.</title>
        <authorList>
            <person name="Gobler C.J."/>
            <person name="Berry D.L."/>
            <person name="Dyhrman S.T."/>
            <person name="Wilhelm S.W."/>
            <person name="Salamov A."/>
            <person name="Lobanov A.V."/>
            <person name="Zhang Y."/>
            <person name="Collier J.L."/>
            <person name="Wurch L.L."/>
            <person name="Kustka A.B."/>
            <person name="Dill B.D."/>
            <person name="Shah M."/>
            <person name="VerBerkmoes N.C."/>
            <person name="Kuo A."/>
            <person name="Terry A."/>
            <person name="Pangilinan J."/>
            <person name="Lindquist E.A."/>
            <person name="Lucas S."/>
            <person name="Paulsen I.T."/>
            <person name="Hattenrath-Lehmann T.K."/>
            <person name="Talmage S.C."/>
            <person name="Walker E.A."/>
            <person name="Koch F."/>
            <person name="Burson A.M."/>
            <person name="Marcoval M.A."/>
            <person name="Tang Y.Z."/>
            <person name="Lecleir G.R."/>
            <person name="Coyne K.J."/>
            <person name="Berg G.M."/>
            <person name="Bertrand E.M."/>
            <person name="Saito M.A."/>
            <person name="Gladyshev V.N."/>
            <person name="Grigoriev I.V."/>
        </authorList>
    </citation>
    <scope>NUCLEOTIDE SEQUENCE [LARGE SCALE GENOMIC DNA]</scope>
    <source>
        <strain evidence="2">CCMP 1984</strain>
    </source>
</reference>
<dbReference type="Gene3D" id="3.40.50.1000">
    <property type="entry name" value="HAD superfamily/HAD-like"/>
    <property type="match status" value="1"/>
</dbReference>
<protein>
    <submittedName>
        <fullName evidence="1">Uncharacterized protein</fullName>
    </submittedName>
</protein>
<dbReference type="SUPFAM" id="SSF56784">
    <property type="entry name" value="HAD-like"/>
    <property type="match status" value="1"/>
</dbReference>
<dbReference type="InterPro" id="IPR023198">
    <property type="entry name" value="PGP-like_dom2"/>
</dbReference>
<dbReference type="Proteomes" id="UP000002729">
    <property type="component" value="Unassembled WGS sequence"/>
</dbReference>
<accession>F0Y3E9</accession>
<dbReference type="GeneID" id="20219669"/>